<gene>
    <name evidence="1" type="ORF">SAMN05192540_2007</name>
</gene>
<proteinExistence type="predicted"/>
<dbReference type="RefSeq" id="WP_074672371.1">
    <property type="nucleotide sequence ID" value="NZ_FNTB01000001.1"/>
</dbReference>
<organism evidence="1 2">
    <name type="scientific">Maribacter dokdonensis</name>
    <dbReference type="NCBI Taxonomy" id="320912"/>
    <lineage>
        <taxon>Bacteria</taxon>
        <taxon>Pseudomonadati</taxon>
        <taxon>Bacteroidota</taxon>
        <taxon>Flavobacteriia</taxon>
        <taxon>Flavobacteriales</taxon>
        <taxon>Flavobacteriaceae</taxon>
        <taxon>Maribacter</taxon>
    </lineage>
</organism>
<sequence length="624" mass="70166">MKHAKYIVWFVLIVVACSKNDDKPEPENKVDPIAVQLEFPLKNSECTAGVDQSNDKTLVEFRWAVTENDSYELVLENLYTNQVTRTSTSNHSVEIVLDKNTPYEWHIISSLVASKEKVESERWKFYAAGEGVSNYAPFPADLLSPDEDLIFDTGTQQLKLEWQSSDIDDVSVTYDVLVGNENPPTEVVASDLTQSSFDISVSAGNAMFWRIATKDGNGNISYSKVRGFTIGRVSSISSFTINQDGEDYAAEIDAAQKVIRIQLGNFDYKKLSPEISLKEGYSINPKSGEVLNFHDTLFYTITDPHGNETVYDVIVDSGQHEVLSFRVINGNETYIGEVDSESATIFIQMGNFDYEDVNPEIEISNEASVELIQVSGMDLKSPATFTVTSEIGTTKEFTVMADIGMYRLNSYFRNPGFEFSDAGEFPDYKVFAGSTQTIYAFNIQDHGEVSLELVDEAGVIFDLPFSREQYDHYHSFETSSSSNYLTSVIPDNLPGGIYRLKISEGLRSKIYPQRFEVINDARVIRITEINKTDFSRGDTLIMKGVNLKRKFAVASNGNIYLFDERSRDLSINADGTEMQLIFSTNTYGNLKSWTGNDEKPLAIQTEIEEYPHQLNSNIIYFNVN</sequence>
<reference evidence="1 2" key="1">
    <citation type="submission" date="2016-10" db="EMBL/GenBank/DDBJ databases">
        <authorList>
            <person name="de Groot N.N."/>
        </authorList>
    </citation>
    <scope>NUCLEOTIDE SEQUENCE [LARGE SCALE GENOMIC DNA]</scope>
    <source>
        <strain evidence="1 2">MAR_2009_71</strain>
    </source>
</reference>
<evidence type="ECO:0000313" key="2">
    <source>
        <dbReference type="Proteomes" id="UP000183038"/>
    </source>
</evidence>
<dbReference type="AlphaFoldDB" id="A0A1H4NMX7"/>
<protein>
    <recommendedName>
        <fullName evidence="3">Fibronectin type-III domain-containing protein</fullName>
    </recommendedName>
</protein>
<dbReference type="EMBL" id="FNTB01000001">
    <property type="protein sequence ID" value="SEB96587.1"/>
    <property type="molecule type" value="Genomic_DNA"/>
</dbReference>
<dbReference type="OrthoDB" id="789771at2"/>
<evidence type="ECO:0000313" key="1">
    <source>
        <dbReference type="EMBL" id="SEB96587.1"/>
    </source>
</evidence>
<name>A0A1H4NMX7_9FLAO</name>
<dbReference type="Gene3D" id="2.60.40.2340">
    <property type="match status" value="2"/>
</dbReference>
<dbReference type="Proteomes" id="UP000183038">
    <property type="component" value="Unassembled WGS sequence"/>
</dbReference>
<dbReference type="PROSITE" id="PS51257">
    <property type="entry name" value="PROKAR_LIPOPROTEIN"/>
    <property type="match status" value="1"/>
</dbReference>
<evidence type="ECO:0008006" key="3">
    <source>
        <dbReference type="Google" id="ProtNLM"/>
    </source>
</evidence>
<accession>A0A1H4NMX7</accession>